<protein>
    <submittedName>
        <fullName evidence="1">Uncharacterized protein</fullName>
    </submittedName>
</protein>
<organism evidence="1 2">
    <name type="scientific">Mesorhizobium cantuariense</name>
    <dbReference type="NCBI Taxonomy" id="1300275"/>
    <lineage>
        <taxon>Bacteria</taxon>
        <taxon>Pseudomonadati</taxon>
        <taxon>Pseudomonadota</taxon>
        <taxon>Alphaproteobacteria</taxon>
        <taxon>Hyphomicrobiales</taxon>
        <taxon>Phyllobacteriaceae</taxon>
        <taxon>Mesorhizobium</taxon>
    </lineage>
</organism>
<dbReference type="RefSeq" id="WP_378976550.1">
    <property type="nucleotide sequence ID" value="NZ_JBHRVD010000001.1"/>
</dbReference>
<evidence type="ECO:0000313" key="2">
    <source>
        <dbReference type="Proteomes" id="UP001595648"/>
    </source>
</evidence>
<proteinExistence type="predicted"/>
<evidence type="ECO:0000313" key="1">
    <source>
        <dbReference type="EMBL" id="MFC3320507.1"/>
    </source>
</evidence>
<name>A0ABV7MHH7_9HYPH</name>
<sequence length="115" mass="12357">MDRWEASLAAVSGPLTGFGLLIGTVPCAPDAAVRLKMPVKLFGREEQCEAAWPGNVSVVQFARLGAHAFAATFSEVSSGQATREINSMSAALKCFETSLSPWRLYIRTLLQKPDG</sequence>
<reference evidence="2" key="1">
    <citation type="journal article" date="2019" name="Int. J. Syst. Evol. Microbiol.">
        <title>The Global Catalogue of Microorganisms (GCM) 10K type strain sequencing project: providing services to taxonomists for standard genome sequencing and annotation.</title>
        <authorList>
            <consortium name="The Broad Institute Genomics Platform"/>
            <consortium name="The Broad Institute Genome Sequencing Center for Infectious Disease"/>
            <person name="Wu L."/>
            <person name="Ma J."/>
        </authorList>
    </citation>
    <scope>NUCLEOTIDE SEQUENCE [LARGE SCALE GENOMIC DNA]</scope>
    <source>
        <strain evidence="2">ICMP 19515</strain>
    </source>
</reference>
<dbReference type="Proteomes" id="UP001595648">
    <property type="component" value="Unassembled WGS sequence"/>
</dbReference>
<keyword evidence="2" id="KW-1185">Reference proteome</keyword>
<accession>A0ABV7MHH7</accession>
<gene>
    <name evidence="1" type="ORF">ACFOJ9_01245</name>
</gene>
<dbReference type="EMBL" id="JBHRVD010000001">
    <property type="protein sequence ID" value="MFC3320507.1"/>
    <property type="molecule type" value="Genomic_DNA"/>
</dbReference>
<comment type="caution">
    <text evidence="1">The sequence shown here is derived from an EMBL/GenBank/DDBJ whole genome shotgun (WGS) entry which is preliminary data.</text>
</comment>